<reference evidence="1" key="1">
    <citation type="journal article" date="2021" name="Environ. Microbiol.">
        <title>Gene family expansions and transcriptome signatures uncover fungal adaptations to wood decay.</title>
        <authorList>
            <person name="Hage H."/>
            <person name="Miyauchi S."/>
            <person name="Viragh M."/>
            <person name="Drula E."/>
            <person name="Min B."/>
            <person name="Chaduli D."/>
            <person name="Navarro D."/>
            <person name="Favel A."/>
            <person name="Norest M."/>
            <person name="Lesage-Meessen L."/>
            <person name="Balint B."/>
            <person name="Merenyi Z."/>
            <person name="de Eugenio L."/>
            <person name="Morin E."/>
            <person name="Martinez A.T."/>
            <person name="Baldrian P."/>
            <person name="Stursova M."/>
            <person name="Martinez M.J."/>
            <person name="Novotny C."/>
            <person name="Magnuson J.K."/>
            <person name="Spatafora J.W."/>
            <person name="Maurice S."/>
            <person name="Pangilinan J."/>
            <person name="Andreopoulos W."/>
            <person name="LaButti K."/>
            <person name="Hundley H."/>
            <person name="Na H."/>
            <person name="Kuo A."/>
            <person name="Barry K."/>
            <person name="Lipzen A."/>
            <person name="Henrissat B."/>
            <person name="Riley R."/>
            <person name="Ahrendt S."/>
            <person name="Nagy L.G."/>
            <person name="Grigoriev I.V."/>
            <person name="Martin F."/>
            <person name="Rosso M.N."/>
        </authorList>
    </citation>
    <scope>NUCLEOTIDE SEQUENCE</scope>
    <source>
        <strain evidence="1">CBS 384.51</strain>
    </source>
</reference>
<accession>A0ACB8U736</accession>
<proteinExistence type="predicted"/>
<name>A0ACB8U736_9APHY</name>
<dbReference type="EMBL" id="MU274909">
    <property type="protein sequence ID" value="KAI0089954.1"/>
    <property type="molecule type" value="Genomic_DNA"/>
</dbReference>
<sequence length="555" mass="63786">MHNLFLGAIRHHCREVLGIDTRGKQSEGQTLTSHTPEEQSNWIQEAVKAIREGRKSRLSAIRKGYIVAIAELNQVEPQDGSTVKKAYVEALISQFKGSVDNVLVPPVLEEPTSDFRLITRPSDWKSVKLLTQPLLMTIREDISRTRLPSWATPPSRNFGDVSQGKLKAAEWHTIATVSLLITLVRLWGGASATKRQKQMLENFLYLVSAVRVGTEKPMCQELAENFDHYFYEYLQTLRKSFEQDLVPNHHLALHLCECLTRFGPVQGWWAFPFERYNGLIARIKTNNRTRDMPTTFLRYFCMGATLHWKMAIHPWPRNKYFADMLADLRNVFGYALANIPGLSKDQKETSNEEFNQEKALPLSNSVYRALLQNLNSRAPIPYLPSLTEHDTDSSAQELYPDAQMLLKAEYEGISYGCRGRRNERNSFVMFQRRHGVPATAGQIVHLFRHMRQVGEVNVVKEFCVVHAFEQLSDVHAQHDFWRSWPDVQARLHYERFERGEDGEPVTHVFSLKEVVSQYAAYTYIPEEVGESCILSVSLRKVRHLLRVSQACNVNL</sequence>
<dbReference type="Proteomes" id="UP001055072">
    <property type="component" value="Unassembled WGS sequence"/>
</dbReference>
<protein>
    <submittedName>
        <fullName evidence="1">Uncharacterized protein</fullName>
    </submittedName>
</protein>
<gene>
    <name evidence="1" type="ORF">BDY19DRAFT_888596</name>
</gene>
<organism evidence="1 2">
    <name type="scientific">Irpex rosettiformis</name>
    <dbReference type="NCBI Taxonomy" id="378272"/>
    <lineage>
        <taxon>Eukaryota</taxon>
        <taxon>Fungi</taxon>
        <taxon>Dikarya</taxon>
        <taxon>Basidiomycota</taxon>
        <taxon>Agaricomycotina</taxon>
        <taxon>Agaricomycetes</taxon>
        <taxon>Polyporales</taxon>
        <taxon>Irpicaceae</taxon>
        <taxon>Irpex</taxon>
    </lineage>
</organism>
<comment type="caution">
    <text evidence="1">The sequence shown here is derived from an EMBL/GenBank/DDBJ whole genome shotgun (WGS) entry which is preliminary data.</text>
</comment>
<keyword evidence="2" id="KW-1185">Reference proteome</keyword>
<evidence type="ECO:0000313" key="1">
    <source>
        <dbReference type="EMBL" id="KAI0089954.1"/>
    </source>
</evidence>
<evidence type="ECO:0000313" key="2">
    <source>
        <dbReference type="Proteomes" id="UP001055072"/>
    </source>
</evidence>